<keyword evidence="1" id="KW-1133">Transmembrane helix</keyword>
<accession>A0ABY9TD03</accession>
<name>A0ABY9TD03_BREBE</name>
<dbReference type="RefSeq" id="WP_310774745.1">
    <property type="nucleotide sequence ID" value="NZ_CP134052.1"/>
</dbReference>
<geneLocation type="plasmid" evidence="2 3">
    <name>pBbsI</name>
</geneLocation>
<dbReference type="Proteomes" id="UP001256827">
    <property type="component" value="Plasmid pBbsI"/>
</dbReference>
<evidence type="ECO:0000256" key="1">
    <source>
        <dbReference type="SAM" id="Phobius"/>
    </source>
</evidence>
<keyword evidence="2" id="KW-0614">Plasmid</keyword>
<feature type="transmembrane region" description="Helical" evidence="1">
    <location>
        <begin position="46"/>
        <end position="65"/>
    </location>
</feature>
<sequence length="114" mass="13263">MTPQHEKIRIPRKVEAKFQIFGLGLKEMFCMLPLLGIAIGTFQFFSFTWAVFSSIFIVGIPYALLSQSKYGRSGVQYVADMIKYYTKVQKRYDWSWSDEDSITQAIRIEKCEAK</sequence>
<keyword evidence="3" id="KW-1185">Reference proteome</keyword>
<dbReference type="EMBL" id="CP134052">
    <property type="protein sequence ID" value="WNC17951.1"/>
    <property type="molecule type" value="Genomic_DNA"/>
</dbReference>
<evidence type="ECO:0008006" key="4">
    <source>
        <dbReference type="Google" id="ProtNLM"/>
    </source>
</evidence>
<gene>
    <name evidence="2" type="ORF">RGB73_30315</name>
</gene>
<reference evidence="2 3" key="1">
    <citation type="submission" date="2023-09" db="EMBL/GenBank/DDBJ databases">
        <title>Complete Genome and Methylome dissection of Bacillus brevis NEB573 original source of BbsI restriction endonuclease.</title>
        <authorList>
            <person name="Fomenkov A."/>
            <person name="Roberts R.D."/>
        </authorList>
    </citation>
    <scope>NUCLEOTIDE SEQUENCE [LARGE SCALE GENOMIC DNA]</scope>
    <source>
        <strain evidence="2 3">NEB573</strain>
        <plasmid evidence="2 3">pBbsI</plasmid>
    </source>
</reference>
<organism evidence="2 3">
    <name type="scientific">Brevibacillus brevis</name>
    <name type="common">Bacillus brevis</name>
    <dbReference type="NCBI Taxonomy" id="1393"/>
    <lineage>
        <taxon>Bacteria</taxon>
        <taxon>Bacillati</taxon>
        <taxon>Bacillota</taxon>
        <taxon>Bacilli</taxon>
        <taxon>Bacillales</taxon>
        <taxon>Paenibacillaceae</taxon>
        <taxon>Brevibacillus</taxon>
    </lineage>
</organism>
<feature type="transmembrane region" description="Helical" evidence="1">
    <location>
        <begin position="20"/>
        <end position="40"/>
    </location>
</feature>
<proteinExistence type="predicted"/>
<evidence type="ECO:0000313" key="3">
    <source>
        <dbReference type="Proteomes" id="UP001256827"/>
    </source>
</evidence>
<evidence type="ECO:0000313" key="2">
    <source>
        <dbReference type="EMBL" id="WNC17951.1"/>
    </source>
</evidence>
<keyword evidence="1" id="KW-0472">Membrane</keyword>
<protein>
    <recommendedName>
        <fullName evidence="4">PrgI family protein</fullName>
    </recommendedName>
</protein>
<keyword evidence="1" id="KW-0812">Transmembrane</keyword>